<evidence type="ECO:0000256" key="7">
    <source>
        <dbReference type="ARBA" id="ARBA00023239"/>
    </source>
</evidence>
<feature type="active site" description="Nucleophile" evidence="10 11">
    <location>
        <position position="83"/>
    </location>
</feature>
<feature type="active site" evidence="10 11">
    <location>
        <position position="187"/>
    </location>
</feature>
<dbReference type="GO" id="GO:0000107">
    <property type="term" value="F:imidazoleglycerol-phosphate synthase activity"/>
    <property type="evidence" value="ECO:0007669"/>
    <property type="project" value="UniProtKB-UniRule"/>
</dbReference>
<evidence type="ECO:0000256" key="1">
    <source>
        <dbReference type="ARBA" id="ARBA00005091"/>
    </source>
</evidence>
<comment type="catalytic activity">
    <reaction evidence="8 10">
        <text>5-[(5-phospho-1-deoxy-D-ribulos-1-ylimino)methylamino]-1-(5-phospho-beta-D-ribosyl)imidazole-4-carboxamide + L-glutamine = D-erythro-1-(imidazol-4-yl)glycerol 3-phosphate + 5-amino-1-(5-phospho-beta-D-ribosyl)imidazole-4-carboxamide + L-glutamate + H(+)</text>
        <dbReference type="Rhea" id="RHEA:24793"/>
        <dbReference type="ChEBI" id="CHEBI:15378"/>
        <dbReference type="ChEBI" id="CHEBI:29985"/>
        <dbReference type="ChEBI" id="CHEBI:58278"/>
        <dbReference type="ChEBI" id="CHEBI:58359"/>
        <dbReference type="ChEBI" id="CHEBI:58475"/>
        <dbReference type="ChEBI" id="CHEBI:58525"/>
        <dbReference type="EC" id="4.3.2.10"/>
    </reaction>
</comment>
<dbReference type="EC" id="4.3.2.10" evidence="10"/>
<keyword evidence="6 10" id="KW-0368">Histidine biosynthesis</keyword>
<dbReference type="PANTHER" id="PTHR42701">
    <property type="entry name" value="IMIDAZOLE GLYCEROL PHOSPHATE SYNTHASE SUBUNIT HISH"/>
    <property type="match status" value="1"/>
</dbReference>
<dbReference type="HAMAP" id="MF_00278">
    <property type="entry name" value="HisH"/>
    <property type="match status" value="1"/>
</dbReference>
<dbReference type="Proteomes" id="UP000484842">
    <property type="component" value="Unassembled WGS sequence"/>
</dbReference>
<keyword evidence="3 10" id="KW-0028">Amino-acid biosynthesis</keyword>
<keyword evidence="14" id="KW-1185">Reference proteome</keyword>
<dbReference type="PROSITE" id="PS51273">
    <property type="entry name" value="GATASE_TYPE_1"/>
    <property type="match status" value="1"/>
</dbReference>
<evidence type="ECO:0000256" key="6">
    <source>
        <dbReference type="ARBA" id="ARBA00023102"/>
    </source>
</evidence>
<feature type="domain" description="Glutamine amidotransferase" evidence="12">
    <location>
        <begin position="7"/>
        <end position="194"/>
    </location>
</feature>
<evidence type="ECO:0000256" key="4">
    <source>
        <dbReference type="ARBA" id="ARBA00022801"/>
    </source>
</evidence>
<dbReference type="InterPro" id="IPR029062">
    <property type="entry name" value="Class_I_gatase-like"/>
</dbReference>
<name>A0A7X1NT55_9DEIO</name>
<dbReference type="Pfam" id="PF00117">
    <property type="entry name" value="GATase"/>
    <property type="match status" value="1"/>
</dbReference>
<dbReference type="CDD" id="cd01748">
    <property type="entry name" value="GATase1_IGP_Synthase"/>
    <property type="match status" value="1"/>
</dbReference>
<evidence type="ECO:0000313" key="13">
    <source>
        <dbReference type="EMBL" id="MPY65347.1"/>
    </source>
</evidence>
<keyword evidence="7 10" id="KW-0456">Lyase</keyword>
<dbReference type="GO" id="GO:0000105">
    <property type="term" value="P:L-histidine biosynthetic process"/>
    <property type="evidence" value="ECO:0007669"/>
    <property type="project" value="UniProtKB-UniRule"/>
</dbReference>
<dbReference type="PIRSF" id="PIRSF000495">
    <property type="entry name" value="Amidotransf_hisH"/>
    <property type="match status" value="1"/>
</dbReference>
<evidence type="ECO:0000256" key="11">
    <source>
        <dbReference type="PIRSR" id="PIRSR000495-1"/>
    </source>
</evidence>
<dbReference type="GO" id="GO:0004359">
    <property type="term" value="F:glutaminase activity"/>
    <property type="evidence" value="ECO:0007669"/>
    <property type="project" value="UniProtKB-EC"/>
</dbReference>
<dbReference type="InterPro" id="IPR017926">
    <property type="entry name" value="GATASE"/>
</dbReference>
<dbReference type="RefSeq" id="WP_322618416.1">
    <property type="nucleotide sequence ID" value="NZ_WBSL01000001.1"/>
</dbReference>
<evidence type="ECO:0000256" key="3">
    <source>
        <dbReference type="ARBA" id="ARBA00022605"/>
    </source>
</evidence>
<dbReference type="EC" id="3.5.1.2" evidence="10"/>
<sequence length="221" mass="23505">MSLPEVLLLDYGAGNVRSAARALERAGMQVRVSDDPADVPHAPALVVPGQGHFRQVMEAFDRHGFHGPVTEAARGGVPLLGICVGMQMLLSGSEEAPGLPGLDLVPGTVRRFDVSPGQKVPQMGWNSLDKVGDSPLLRDLACPAYAYFVHSYYVPLDVEVDAGALTEYGVPFWSAFSAGNLHATQFHPEKSGAVGLAILERFRRYVLEGASSDQPPAASPS</sequence>
<keyword evidence="4 10" id="KW-0378">Hydrolase</keyword>
<dbReference type="UniPathway" id="UPA00031">
    <property type="reaction ID" value="UER00010"/>
</dbReference>
<evidence type="ECO:0000256" key="2">
    <source>
        <dbReference type="ARBA" id="ARBA00011152"/>
    </source>
</evidence>
<dbReference type="Gene3D" id="3.40.50.880">
    <property type="match status" value="1"/>
</dbReference>
<comment type="subunit">
    <text evidence="2 10">Heterodimer of HisH and HisF.</text>
</comment>
<dbReference type="SUPFAM" id="SSF52317">
    <property type="entry name" value="Class I glutamine amidotransferase-like"/>
    <property type="match status" value="1"/>
</dbReference>
<protein>
    <recommendedName>
        <fullName evidence="10">Imidazole glycerol phosphate synthase subunit HisH</fullName>
        <ecNumber evidence="10">4.3.2.10</ecNumber>
    </recommendedName>
    <alternativeName>
        <fullName evidence="10">IGP synthase glutaminase subunit</fullName>
        <ecNumber evidence="10">3.5.1.2</ecNumber>
    </alternativeName>
    <alternativeName>
        <fullName evidence="10">IGP synthase subunit HisH</fullName>
    </alternativeName>
    <alternativeName>
        <fullName evidence="10">ImGP synthase subunit HisH</fullName>
        <shortName evidence="10">IGPS subunit HisH</shortName>
    </alternativeName>
</protein>
<keyword evidence="5 10" id="KW-0315">Glutamine amidotransferase</keyword>
<dbReference type="InterPro" id="IPR010139">
    <property type="entry name" value="Imidazole-glycPsynth_HisH"/>
</dbReference>
<dbReference type="AlphaFoldDB" id="A0A7X1NT55"/>
<dbReference type="GO" id="GO:0005737">
    <property type="term" value="C:cytoplasm"/>
    <property type="evidence" value="ECO:0007669"/>
    <property type="project" value="UniProtKB-SubCell"/>
</dbReference>
<evidence type="ECO:0000259" key="12">
    <source>
        <dbReference type="Pfam" id="PF00117"/>
    </source>
</evidence>
<evidence type="ECO:0000256" key="8">
    <source>
        <dbReference type="ARBA" id="ARBA00047838"/>
    </source>
</evidence>
<accession>A0A7X1NT55</accession>
<comment type="catalytic activity">
    <reaction evidence="9 10">
        <text>L-glutamine + H2O = L-glutamate + NH4(+)</text>
        <dbReference type="Rhea" id="RHEA:15889"/>
        <dbReference type="ChEBI" id="CHEBI:15377"/>
        <dbReference type="ChEBI" id="CHEBI:28938"/>
        <dbReference type="ChEBI" id="CHEBI:29985"/>
        <dbReference type="ChEBI" id="CHEBI:58359"/>
        <dbReference type="EC" id="3.5.1.2"/>
    </reaction>
</comment>
<reference evidence="13 14" key="1">
    <citation type="submission" date="2019-10" db="EMBL/GenBank/DDBJ databases">
        <title>Deinococcus sp. isolated from soil.</title>
        <authorList>
            <person name="Li Y."/>
            <person name="Wang J."/>
        </authorList>
    </citation>
    <scope>NUCLEOTIDE SEQUENCE [LARGE SCALE GENOMIC DNA]</scope>
    <source>
        <strain evidence="13 14">SDU3-2</strain>
    </source>
</reference>
<evidence type="ECO:0000256" key="9">
    <source>
        <dbReference type="ARBA" id="ARBA00049534"/>
    </source>
</evidence>
<comment type="pathway">
    <text evidence="1 10">Amino-acid biosynthesis; L-histidine biosynthesis; L-histidine from 5-phospho-alpha-D-ribose 1-diphosphate: step 5/9.</text>
</comment>
<dbReference type="GO" id="GO:0016829">
    <property type="term" value="F:lyase activity"/>
    <property type="evidence" value="ECO:0007669"/>
    <property type="project" value="UniProtKB-KW"/>
</dbReference>
<feature type="active site" evidence="10 11">
    <location>
        <position position="189"/>
    </location>
</feature>
<evidence type="ECO:0000313" key="14">
    <source>
        <dbReference type="Proteomes" id="UP000484842"/>
    </source>
</evidence>
<dbReference type="PANTHER" id="PTHR42701:SF1">
    <property type="entry name" value="IMIDAZOLE GLYCEROL PHOSPHATE SYNTHASE SUBUNIT HISH"/>
    <property type="match status" value="1"/>
</dbReference>
<keyword evidence="10" id="KW-0963">Cytoplasm</keyword>
<gene>
    <name evidence="10 13" type="primary">hisH</name>
    <name evidence="13" type="ORF">F8S09_01380</name>
</gene>
<organism evidence="13 14">
    <name type="scientific">Deinococcus terrestris</name>
    <dbReference type="NCBI Taxonomy" id="2651870"/>
    <lineage>
        <taxon>Bacteria</taxon>
        <taxon>Thermotogati</taxon>
        <taxon>Deinococcota</taxon>
        <taxon>Deinococci</taxon>
        <taxon>Deinococcales</taxon>
        <taxon>Deinococcaceae</taxon>
        <taxon>Deinococcus</taxon>
    </lineage>
</organism>
<comment type="function">
    <text evidence="10">IGPS catalyzes the conversion of PRFAR and glutamine to IGP, AICAR and glutamate. The HisH subunit catalyzes the hydrolysis of glutamine to glutamate and ammonia as part of the synthesis of IGP and AICAR. The resulting ammonia molecule is channeled to the active site of HisF.</text>
</comment>
<comment type="caution">
    <text evidence="13">The sequence shown here is derived from an EMBL/GenBank/DDBJ whole genome shotgun (WGS) entry which is preliminary data.</text>
</comment>
<dbReference type="EMBL" id="WBSL01000001">
    <property type="protein sequence ID" value="MPY65347.1"/>
    <property type="molecule type" value="Genomic_DNA"/>
</dbReference>
<comment type="subcellular location">
    <subcellularLocation>
        <location evidence="10">Cytoplasm</location>
    </subcellularLocation>
</comment>
<dbReference type="NCBIfam" id="TIGR01855">
    <property type="entry name" value="IMP_synth_hisH"/>
    <property type="match status" value="1"/>
</dbReference>
<evidence type="ECO:0000256" key="10">
    <source>
        <dbReference type="HAMAP-Rule" id="MF_00278"/>
    </source>
</evidence>
<evidence type="ECO:0000256" key="5">
    <source>
        <dbReference type="ARBA" id="ARBA00022962"/>
    </source>
</evidence>
<proteinExistence type="inferred from homology"/>